<evidence type="ECO:0000313" key="1">
    <source>
        <dbReference type="EMBL" id="KKN76038.1"/>
    </source>
</evidence>
<comment type="caution">
    <text evidence="1">The sequence shown here is derived from an EMBL/GenBank/DDBJ whole genome shotgun (WGS) entry which is preliminary data.</text>
</comment>
<reference evidence="1" key="1">
    <citation type="journal article" date="2015" name="Nature">
        <title>Complex archaea that bridge the gap between prokaryotes and eukaryotes.</title>
        <authorList>
            <person name="Spang A."/>
            <person name="Saw J.H."/>
            <person name="Jorgensen S.L."/>
            <person name="Zaremba-Niedzwiedzka K."/>
            <person name="Martijn J."/>
            <person name="Lind A.E."/>
            <person name="van Eijk R."/>
            <person name="Schleper C."/>
            <person name="Guy L."/>
            <person name="Ettema T.J."/>
        </authorList>
    </citation>
    <scope>NUCLEOTIDE SEQUENCE</scope>
</reference>
<organism evidence="1">
    <name type="scientific">marine sediment metagenome</name>
    <dbReference type="NCBI Taxonomy" id="412755"/>
    <lineage>
        <taxon>unclassified sequences</taxon>
        <taxon>metagenomes</taxon>
        <taxon>ecological metagenomes</taxon>
    </lineage>
</organism>
<sequence length="35" mass="3715">MLEVDLDNKSVVGTAKAGDIKKKGLIKASIENELS</sequence>
<accession>A0A0F9WCV9</accession>
<gene>
    <name evidence="1" type="ORF">LCGC14_0374280</name>
</gene>
<dbReference type="AlphaFoldDB" id="A0A0F9WCV9"/>
<name>A0A0F9WCV9_9ZZZZ</name>
<proteinExistence type="predicted"/>
<protein>
    <submittedName>
        <fullName evidence="1">Uncharacterized protein</fullName>
    </submittedName>
</protein>
<dbReference type="EMBL" id="LAZR01000300">
    <property type="protein sequence ID" value="KKN76038.1"/>
    <property type="molecule type" value="Genomic_DNA"/>
</dbReference>